<gene>
    <name evidence="3" type="ORF">CPLU01_14123</name>
</gene>
<organism evidence="3 4">
    <name type="scientific">Colletotrichum plurivorum</name>
    <dbReference type="NCBI Taxonomy" id="2175906"/>
    <lineage>
        <taxon>Eukaryota</taxon>
        <taxon>Fungi</taxon>
        <taxon>Dikarya</taxon>
        <taxon>Ascomycota</taxon>
        <taxon>Pezizomycotina</taxon>
        <taxon>Sordariomycetes</taxon>
        <taxon>Hypocreomycetidae</taxon>
        <taxon>Glomerellales</taxon>
        <taxon>Glomerellaceae</taxon>
        <taxon>Colletotrichum</taxon>
        <taxon>Colletotrichum orchidearum species complex</taxon>
    </lineage>
</organism>
<evidence type="ECO:0000313" key="4">
    <source>
        <dbReference type="Proteomes" id="UP000654918"/>
    </source>
</evidence>
<name>A0A8H6JLL6_9PEZI</name>
<sequence length="345" mass="37986">MSAFNVISVIGTGITLLGFLLVIIPNERDQTTISYIIANDGTKGPNGGNLKEAGGDFPDVRLWDETGEYLGGRMDPGMCEEGRTDCTTTVDTQEAATYTLFSGNSDAICIAWTGLNWAGGQKNYGFHPGNWAYACGARGYESGNWYYAGIPLPGIDYADDAYCAWFDSSTVTSAEDVKLDYFCKNLPPVNFRTEEDPNRLQFWSKARYVFSSDPSVKTSTVPPSPAQKKRVANRRTQSLSKRMAQDTRIIKSHFQKHSAAQLCESPRSIGQPFVSYSERKFCFMPTKTLYPFCEDVEGGACWSDEENKVIGKSGEDGDDGSIIHGNGEDIPDLGHITNTIIWGKQ</sequence>
<accession>A0A8H6JLL6</accession>
<keyword evidence="2" id="KW-0812">Transmembrane</keyword>
<dbReference type="Proteomes" id="UP000654918">
    <property type="component" value="Unassembled WGS sequence"/>
</dbReference>
<evidence type="ECO:0000256" key="1">
    <source>
        <dbReference type="SAM" id="MobiDB-lite"/>
    </source>
</evidence>
<keyword evidence="2" id="KW-1133">Transmembrane helix</keyword>
<dbReference type="AlphaFoldDB" id="A0A8H6JLL6"/>
<dbReference type="EMBL" id="WIGO01000356">
    <property type="protein sequence ID" value="KAF6815474.1"/>
    <property type="molecule type" value="Genomic_DNA"/>
</dbReference>
<evidence type="ECO:0000256" key="2">
    <source>
        <dbReference type="SAM" id="Phobius"/>
    </source>
</evidence>
<reference evidence="3" key="1">
    <citation type="journal article" date="2020" name="Phytopathology">
        <title>Genome Sequence Resources of Colletotrichum truncatum, C. plurivorum, C. musicola, and C. sojae: Four Species Pathogenic to Soybean (Glycine max).</title>
        <authorList>
            <person name="Rogerio F."/>
            <person name="Boufleur T.R."/>
            <person name="Ciampi-Guillardi M."/>
            <person name="Sukno S.A."/>
            <person name="Thon M.R."/>
            <person name="Massola Junior N.S."/>
            <person name="Baroncelli R."/>
        </authorList>
    </citation>
    <scope>NUCLEOTIDE SEQUENCE</scope>
    <source>
        <strain evidence="3">LFN00145</strain>
    </source>
</reference>
<protein>
    <submittedName>
        <fullName evidence="3">Uncharacterized protein</fullName>
    </submittedName>
</protein>
<feature type="region of interest" description="Disordered" evidence="1">
    <location>
        <begin position="216"/>
        <end position="238"/>
    </location>
</feature>
<feature type="transmembrane region" description="Helical" evidence="2">
    <location>
        <begin position="6"/>
        <end position="24"/>
    </location>
</feature>
<keyword evidence="2" id="KW-0472">Membrane</keyword>
<evidence type="ECO:0000313" key="3">
    <source>
        <dbReference type="EMBL" id="KAF6815474.1"/>
    </source>
</evidence>
<keyword evidence="4" id="KW-1185">Reference proteome</keyword>
<proteinExistence type="predicted"/>
<comment type="caution">
    <text evidence="3">The sequence shown here is derived from an EMBL/GenBank/DDBJ whole genome shotgun (WGS) entry which is preliminary data.</text>
</comment>